<dbReference type="Pfam" id="PF11659">
    <property type="entry name" value="DUF3261"/>
    <property type="match status" value="1"/>
</dbReference>
<sequence>MRAASALTGILLLLSGCASHPQPAGTSQPEAWLKPGVKVSLPAPGISPGFSEQQLLTGRFGGKTQSLMVLLSADGERLNLAGLSPLGIRLFTLRYDASGVHTQQSVMLPKMPPAAQVLADILLSRWPLSAWQQRLPPGWQLRDHGDRRILSDSNGKPVVEISYITRANQRLPITIQQYAFGYRITIQYLD</sequence>
<dbReference type="AlphaFoldDB" id="A0A1S8YPJ5"/>
<evidence type="ECO:0000256" key="1">
    <source>
        <dbReference type="SAM" id="SignalP"/>
    </source>
</evidence>
<protein>
    <recommendedName>
        <fullName evidence="4">DUF3261 domain-containing protein</fullName>
    </recommendedName>
</protein>
<dbReference type="InterPro" id="IPR021675">
    <property type="entry name" value="DUF3261"/>
</dbReference>
<dbReference type="PROSITE" id="PS51257">
    <property type="entry name" value="PROKAR_LIPOPROTEIN"/>
    <property type="match status" value="1"/>
</dbReference>
<name>A0A1S8YPJ5_9GAMM</name>
<evidence type="ECO:0000313" key="3">
    <source>
        <dbReference type="Proteomes" id="UP000190667"/>
    </source>
</evidence>
<accession>A0A1S8YPJ5</accession>
<dbReference type="RefSeq" id="WP_078001881.1">
    <property type="nucleotide sequence ID" value="NZ_MRUL01000003.1"/>
</dbReference>
<feature type="signal peptide" evidence="1">
    <location>
        <begin position="1"/>
        <end position="24"/>
    </location>
</feature>
<feature type="chain" id="PRO_5013114468" description="DUF3261 domain-containing protein" evidence="1">
    <location>
        <begin position="25"/>
        <end position="190"/>
    </location>
</feature>
<evidence type="ECO:0000313" key="2">
    <source>
        <dbReference type="EMBL" id="OON40737.1"/>
    </source>
</evidence>
<reference evidence="2 3" key="1">
    <citation type="submission" date="2016-12" db="EMBL/GenBank/DDBJ databases">
        <title>Izhakiella australiana sp. nov. of genus Izhakiella isolated from Australian desert.</title>
        <authorList>
            <person name="Ji M."/>
        </authorList>
    </citation>
    <scope>NUCLEOTIDE SEQUENCE [LARGE SCALE GENOMIC DNA]</scope>
    <source>
        <strain evidence="2 3">D4N98</strain>
    </source>
</reference>
<organism evidence="2 3">
    <name type="scientific">Izhakiella australiensis</name>
    <dbReference type="NCBI Taxonomy" id="1926881"/>
    <lineage>
        <taxon>Bacteria</taxon>
        <taxon>Pseudomonadati</taxon>
        <taxon>Pseudomonadota</taxon>
        <taxon>Gammaproteobacteria</taxon>
        <taxon>Enterobacterales</taxon>
        <taxon>Erwiniaceae</taxon>
        <taxon>Izhakiella</taxon>
    </lineage>
</organism>
<keyword evidence="3" id="KW-1185">Reference proteome</keyword>
<keyword evidence="1" id="KW-0732">Signal</keyword>
<evidence type="ECO:0008006" key="4">
    <source>
        <dbReference type="Google" id="ProtNLM"/>
    </source>
</evidence>
<dbReference type="EMBL" id="MRUL01000003">
    <property type="protein sequence ID" value="OON40737.1"/>
    <property type="molecule type" value="Genomic_DNA"/>
</dbReference>
<gene>
    <name evidence="2" type="ORF">BTJ39_06550</name>
</gene>
<dbReference type="OrthoDB" id="6228084at2"/>
<dbReference type="STRING" id="1926881.BTJ39_06550"/>
<dbReference type="Proteomes" id="UP000190667">
    <property type="component" value="Unassembled WGS sequence"/>
</dbReference>
<comment type="caution">
    <text evidence="2">The sequence shown here is derived from an EMBL/GenBank/DDBJ whole genome shotgun (WGS) entry which is preliminary data.</text>
</comment>
<proteinExistence type="predicted"/>